<reference evidence="2" key="1">
    <citation type="submission" date="2022-06" db="EMBL/GenBank/DDBJ databases">
        <authorList>
            <consortium name="SYNGENTA / RWTH Aachen University"/>
        </authorList>
    </citation>
    <scope>NUCLEOTIDE SEQUENCE</scope>
</reference>
<name>A0AAV0B0L7_PHAPC</name>
<feature type="compositionally biased region" description="Low complexity" evidence="1">
    <location>
        <begin position="1"/>
        <end position="16"/>
    </location>
</feature>
<evidence type="ECO:0000313" key="2">
    <source>
        <dbReference type="EMBL" id="CAH7675645.1"/>
    </source>
</evidence>
<dbReference type="Proteomes" id="UP001153365">
    <property type="component" value="Unassembled WGS sequence"/>
</dbReference>
<evidence type="ECO:0000256" key="1">
    <source>
        <dbReference type="SAM" id="MobiDB-lite"/>
    </source>
</evidence>
<dbReference type="EMBL" id="CALTRL010002388">
    <property type="protein sequence ID" value="CAH7675645.1"/>
    <property type="molecule type" value="Genomic_DNA"/>
</dbReference>
<keyword evidence="3" id="KW-1185">Reference proteome</keyword>
<comment type="caution">
    <text evidence="2">The sequence shown here is derived from an EMBL/GenBank/DDBJ whole genome shotgun (WGS) entry which is preliminary data.</text>
</comment>
<organism evidence="2 3">
    <name type="scientific">Phakopsora pachyrhizi</name>
    <name type="common">Asian soybean rust disease fungus</name>
    <dbReference type="NCBI Taxonomy" id="170000"/>
    <lineage>
        <taxon>Eukaryota</taxon>
        <taxon>Fungi</taxon>
        <taxon>Dikarya</taxon>
        <taxon>Basidiomycota</taxon>
        <taxon>Pucciniomycotina</taxon>
        <taxon>Pucciniomycetes</taxon>
        <taxon>Pucciniales</taxon>
        <taxon>Phakopsoraceae</taxon>
        <taxon>Phakopsora</taxon>
    </lineage>
</organism>
<evidence type="ECO:0000313" key="3">
    <source>
        <dbReference type="Proteomes" id="UP001153365"/>
    </source>
</evidence>
<protein>
    <submittedName>
        <fullName evidence="2">Expressed protein</fullName>
    </submittedName>
</protein>
<accession>A0AAV0B0L7</accession>
<gene>
    <name evidence="2" type="ORF">PPACK8108_LOCUS10679</name>
</gene>
<sequence length="343" mass="38822">MSNSSFSPVNNSNFDNQTNDQDNISIGAYDNLDPELEQFECMQKIIVEYSIHVPANGGIRSTSTQFGPKTNSIQPCIHFCNKGACYKAELPLNAIGWNQFKFLLYESTNNSETRFHEVIRTVEDVYITSYVSNDPELQKNRQFVLKDKDTYEKWKLSVAKHPKAEIGVKILTPNPKERLENQKKIDLVRSMESITSDSLSGSSLSQSSLMVPTVTISRSPLFEADFQPWLVLGLKKLNIEKDNNVDWVQPYGQPLGFPYGTFAYSVPPWIAQPGMPFGLGYGSTQQQPRIPSPELPPQEGDYSFGRFLEFAGLNHLKSFERNHLHNNGLDNINVLLSKHTTYD</sequence>
<dbReference type="AlphaFoldDB" id="A0AAV0B0L7"/>
<feature type="region of interest" description="Disordered" evidence="1">
    <location>
        <begin position="1"/>
        <end position="26"/>
    </location>
</feature>
<proteinExistence type="predicted"/>